<dbReference type="OrthoDB" id="1431934at2759"/>
<dbReference type="SMART" id="SM00647">
    <property type="entry name" value="IBR"/>
    <property type="match status" value="2"/>
</dbReference>
<dbReference type="InterPro" id="IPR013083">
    <property type="entry name" value="Znf_RING/FYVE/PHD"/>
</dbReference>
<dbReference type="InterPro" id="IPR001841">
    <property type="entry name" value="Znf_RING"/>
</dbReference>
<comment type="catalytic activity">
    <reaction evidence="1">
        <text>[E2 ubiquitin-conjugating enzyme]-S-ubiquitinyl-L-cysteine + [acceptor protein]-L-lysine = [E2 ubiquitin-conjugating enzyme]-L-cysteine + [acceptor protein]-N(6)-ubiquitinyl-L-lysine.</text>
        <dbReference type="EC" id="2.3.2.31"/>
    </reaction>
</comment>
<evidence type="ECO:0000256" key="5">
    <source>
        <dbReference type="ARBA" id="ARBA00022737"/>
    </source>
</evidence>
<feature type="domain" description="RING-type" evidence="11">
    <location>
        <begin position="189"/>
        <end position="242"/>
    </location>
</feature>
<dbReference type="GO" id="GO:0016567">
    <property type="term" value="P:protein ubiquitination"/>
    <property type="evidence" value="ECO:0007669"/>
    <property type="project" value="InterPro"/>
</dbReference>
<evidence type="ECO:0000259" key="11">
    <source>
        <dbReference type="PROSITE" id="PS50089"/>
    </source>
</evidence>
<reference evidence="13 14" key="1">
    <citation type="submission" date="2016-05" db="EMBL/GenBank/DDBJ databases">
        <title>A degradative enzymes factory behind the ericoid mycorrhizal symbiosis.</title>
        <authorList>
            <consortium name="DOE Joint Genome Institute"/>
            <person name="Martino E."/>
            <person name="Morin E."/>
            <person name="Grelet G."/>
            <person name="Kuo A."/>
            <person name="Kohler A."/>
            <person name="Daghino S."/>
            <person name="Barry K."/>
            <person name="Choi C."/>
            <person name="Cichocki N."/>
            <person name="Clum A."/>
            <person name="Copeland A."/>
            <person name="Hainaut M."/>
            <person name="Haridas S."/>
            <person name="Labutti K."/>
            <person name="Lindquist E."/>
            <person name="Lipzen A."/>
            <person name="Khouja H.-R."/>
            <person name="Murat C."/>
            <person name="Ohm R."/>
            <person name="Olson A."/>
            <person name="Spatafora J."/>
            <person name="Veneault-Fourrey C."/>
            <person name="Henrissat B."/>
            <person name="Grigoriev I."/>
            <person name="Martin F."/>
            <person name="Perotto S."/>
        </authorList>
    </citation>
    <scope>NUCLEOTIDE SEQUENCE [LARGE SCALE GENOMIC DNA]</scope>
    <source>
        <strain evidence="13 14">UAMH 7357</strain>
    </source>
</reference>
<dbReference type="PROSITE" id="PS00518">
    <property type="entry name" value="ZF_RING_1"/>
    <property type="match status" value="1"/>
</dbReference>
<keyword evidence="5" id="KW-0677">Repeat</keyword>
<feature type="region of interest" description="Disordered" evidence="10">
    <location>
        <begin position="8"/>
        <end position="62"/>
    </location>
</feature>
<dbReference type="Pfam" id="PF22191">
    <property type="entry name" value="IBR_1"/>
    <property type="match status" value="1"/>
</dbReference>
<keyword evidence="3" id="KW-0808">Transferase</keyword>
<dbReference type="PROSITE" id="PS50089">
    <property type="entry name" value="ZF_RING_2"/>
    <property type="match status" value="1"/>
</dbReference>
<evidence type="ECO:0000256" key="4">
    <source>
        <dbReference type="ARBA" id="ARBA00022723"/>
    </source>
</evidence>
<evidence type="ECO:0000256" key="10">
    <source>
        <dbReference type="SAM" id="MobiDB-lite"/>
    </source>
</evidence>
<dbReference type="GO" id="GO:0061630">
    <property type="term" value="F:ubiquitin protein ligase activity"/>
    <property type="evidence" value="ECO:0007669"/>
    <property type="project" value="UniProtKB-EC"/>
</dbReference>
<evidence type="ECO:0000256" key="9">
    <source>
        <dbReference type="PROSITE-ProRule" id="PRU00175"/>
    </source>
</evidence>
<keyword evidence="4" id="KW-0479">Metal-binding</keyword>
<dbReference type="Gene3D" id="1.20.120.1750">
    <property type="match status" value="1"/>
</dbReference>
<evidence type="ECO:0000256" key="1">
    <source>
        <dbReference type="ARBA" id="ARBA00001798"/>
    </source>
</evidence>
<dbReference type="EC" id="2.3.2.31" evidence="2"/>
<feature type="domain" description="RING-type" evidence="12">
    <location>
        <begin position="185"/>
        <end position="473"/>
    </location>
</feature>
<accession>A0A2J6Q1R1</accession>
<dbReference type="Proteomes" id="UP000235672">
    <property type="component" value="Unassembled WGS sequence"/>
</dbReference>
<dbReference type="InterPro" id="IPR017907">
    <property type="entry name" value="Znf_RING_CS"/>
</dbReference>
<dbReference type="Pfam" id="PF01485">
    <property type="entry name" value="IBR"/>
    <property type="match status" value="1"/>
</dbReference>
<feature type="compositionally biased region" description="Polar residues" evidence="10">
    <location>
        <begin position="124"/>
        <end position="134"/>
    </location>
</feature>
<evidence type="ECO:0000259" key="12">
    <source>
        <dbReference type="PROSITE" id="PS51873"/>
    </source>
</evidence>
<evidence type="ECO:0000256" key="2">
    <source>
        <dbReference type="ARBA" id="ARBA00012251"/>
    </source>
</evidence>
<evidence type="ECO:0000256" key="6">
    <source>
        <dbReference type="ARBA" id="ARBA00022771"/>
    </source>
</evidence>
<keyword evidence="6 9" id="KW-0863">Zinc-finger</keyword>
<dbReference type="SMART" id="SM00184">
    <property type="entry name" value="RING"/>
    <property type="match status" value="2"/>
</dbReference>
<dbReference type="PROSITE" id="PS51873">
    <property type="entry name" value="TRIAD"/>
    <property type="match status" value="1"/>
</dbReference>
<keyword evidence="8" id="KW-0862">Zinc</keyword>
<dbReference type="PANTHER" id="PTHR11685">
    <property type="entry name" value="RBR FAMILY RING FINGER AND IBR DOMAIN-CONTAINING"/>
    <property type="match status" value="1"/>
</dbReference>
<evidence type="ECO:0000313" key="13">
    <source>
        <dbReference type="EMBL" id="PMD20144.1"/>
    </source>
</evidence>
<dbReference type="AlphaFoldDB" id="A0A2J6Q1R1"/>
<feature type="compositionally biased region" description="Polar residues" evidence="10">
    <location>
        <begin position="169"/>
        <end position="178"/>
    </location>
</feature>
<dbReference type="SUPFAM" id="SSF57850">
    <property type="entry name" value="RING/U-box"/>
    <property type="match status" value="3"/>
</dbReference>
<evidence type="ECO:0000256" key="3">
    <source>
        <dbReference type="ARBA" id="ARBA00022679"/>
    </source>
</evidence>
<evidence type="ECO:0000313" key="14">
    <source>
        <dbReference type="Proteomes" id="UP000235672"/>
    </source>
</evidence>
<dbReference type="InterPro" id="IPR031127">
    <property type="entry name" value="E3_UB_ligase_RBR"/>
</dbReference>
<proteinExistence type="predicted"/>
<dbReference type="Gene3D" id="3.30.40.10">
    <property type="entry name" value="Zinc/RING finger domain, C3HC4 (zinc finger)"/>
    <property type="match status" value="1"/>
</dbReference>
<keyword evidence="14" id="KW-1185">Reference proteome</keyword>
<feature type="region of interest" description="Disordered" evidence="10">
    <location>
        <begin position="333"/>
        <end position="413"/>
    </location>
</feature>
<dbReference type="CDD" id="cd20335">
    <property type="entry name" value="BRcat_RBR"/>
    <property type="match status" value="1"/>
</dbReference>
<dbReference type="InterPro" id="IPR002867">
    <property type="entry name" value="IBR_dom"/>
</dbReference>
<dbReference type="EMBL" id="KZ613486">
    <property type="protein sequence ID" value="PMD20144.1"/>
    <property type="molecule type" value="Genomic_DNA"/>
</dbReference>
<evidence type="ECO:0000256" key="7">
    <source>
        <dbReference type="ARBA" id="ARBA00022786"/>
    </source>
</evidence>
<gene>
    <name evidence="13" type="ORF">NA56DRAFT_750022</name>
</gene>
<protein>
    <recommendedName>
        <fullName evidence="2">RBR-type E3 ubiquitin transferase</fullName>
        <ecNumber evidence="2">2.3.2.31</ecNumber>
    </recommendedName>
</protein>
<feature type="compositionally biased region" description="Low complexity" evidence="10">
    <location>
        <begin position="154"/>
        <end position="168"/>
    </location>
</feature>
<keyword evidence="7" id="KW-0833">Ubl conjugation pathway</keyword>
<feature type="compositionally biased region" description="Basic and acidic residues" evidence="10">
    <location>
        <begin position="41"/>
        <end position="62"/>
    </location>
</feature>
<sequence>MVIFHQICTPSQSEGSKMNSPAPKLPARILGGPPENFQEWDGNHGVRGDGKARETNDSEMEKTISLPSIYGSSDVPLCGPQYGFSSLSLRQQTSGGVTRPRTQAETLRSKASQPRGFTSEDSKPSQPGPSSRVANYSRKFDGSTFKNTIRESYDSQSPSQNSSPGSSSTYETASSAPQNVIEGPSPTSCIICTEDFSSTTRQPPWISSSCLHHPSVCYGCLEKSIKIDLDSKIWNQIKCPECGITLIYDDIRRLADPDTFARYDTLSFRSAVGGDSNFVWCQNCDFGQLHASGELHPIIRCLKCGFRSCFRHSVPWHDRLTCDEYDEMLQDPDGFRSAIDRDDEAAREAKRRQEEEDETVAREMNQRERQVEQDRQRQIHEEQLRRARAEQEAEARRMREELERSQKRVSMKRRQQEEALSLQKVQATTKPCPGCRWPIEKNQGCSHMTCTQCRHQFCWNCMRAWLNHRSPCR</sequence>
<feature type="compositionally biased region" description="Basic and acidic residues" evidence="10">
    <location>
        <begin position="338"/>
        <end position="406"/>
    </location>
</feature>
<name>A0A2J6Q1R1_9HELO</name>
<dbReference type="GO" id="GO:0008270">
    <property type="term" value="F:zinc ion binding"/>
    <property type="evidence" value="ECO:0007669"/>
    <property type="project" value="UniProtKB-KW"/>
</dbReference>
<evidence type="ECO:0000256" key="8">
    <source>
        <dbReference type="ARBA" id="ARBA00022833"/>
    </source>
</evidence>
<feature type="compositionally biased region" description="Polar residues" evidence="10">
    <location>
        <begin position="90"/>
        <end position="116"/>
    </location>
</feature>
<feature type="compositionally biased region" description="Polar residues" evidence="10">
    <location>
        <begin position="8"/>
        <end position="19"/>
    </location>
</feature>
<dbReference type="InterPro" id="IPR044066">
    <property type="entry name" value="TRIAD_supradom"/>
</dbReference>
<feature type="region of interest" description="Disordered" evidence="10">
    <location>
        <begin position="90"/>
        <end position="182"/>
    </location>
</feature>
<organism evidence="13 14">
    <name type="scientific">Hyaloscypha hepaticicola</name>
    <dbReference type="NCBI Taxonomy" id="2082293"/>
    <lineage>
        <taxon>Eukaryota</taxon>
        <taxon>Fungi</taxon>
        <taxon>Dikarya</taxon>
        <taxon>Ascomycota</taxon>
        <taxon>Pezizomycotina</taxon>
        <taxon>Leotiomycetes</taxon>
        <taxon>Helotiales</taxon>
        <taxon>Hyaloscyphaceae</taxon>
        <taxon>Hyaloscypha</taxon>
    </lineage>
</organism>